<dbReference type="RefSeq" id="XP_022580176.1">
    <property type="nucleotide sequence ID" value="XM_022723294.1"/>
</dbReference>
<dbReference type="Proteomes" id="UP000184188">
    <property type="component" value="Unassembled WGS sequence"/>
</dbReference>
<organism evidence="1 2">
    <name type="scientific">Penicilliopsis zonata CBS 506.65</name>
    <dbReference type="NCBI Taxonomy" id="1073090"/>
    <lineage>
        <taxon>Eukaryota</taxon>
        <taxon>Fungi</taxon>
        <taxon>Dikarya</taxon>
        <taxon>Ascomycota</taxon>
        <taxon>Pezizomycotina</taxon>
        <taxon>Eurotiomycetes</taxon>
        <taxon>Eurotiomycetidae</taxon>
        <taxon>Eurotiales</taxon>
        <taxon>Aspergillaceae</taxon>
        <taxon>Penicilliopsis</taxon>
    </lineage>
</organism>
<sequence>MSHHEPLRGSCSCGRNQYLIRIPEDVTAHARIYFDSSWDNRRSQGTPITAWLQVPLGWYESYTQAYFPDETHASIRRTFTPYHSPHTKRNFCGFCGTHLTYWTEEPREEADLMSVSVASLLGDGQSLLEELDLLPEELSDGVLRTEHMTANQEAGRHSSTVAMQSDPGSPGLLMAARHGIGGGIPWFEEMIEGSRLGRLLQSRRGVAISDDQKTRVEWRISDWHEDTDPANVRSDLTTSGHTIGHAIGKRKRG</sequence>
<accession>A0A1L9SEN5</accession>
<dbReference type="EMBL" id="KV878344">
    <property type="protein sequence ID" value="OJJ45666.1"/>
    <property type="molecule type" value="Genomic_DNA"/>
</dbReference>
<proteinExistence type="predicted"/>
<evidence type="ECO:0000313" key="1">
    <source>
        <dbReference type="EMBL" id="OJJ45666.1"/>
    </source>
</evidence>
<dbReference type="VEuPathDB" id="FungiDB:ASPZODRAFT_133533"/>
<evidence type="ECO:0000313" key="2">
    <source>
        <dbReference type="Proteomes" id="UP000184188"/>
    </source>
</evidence>
<dbReference type="Gene3D" id="3.90.1590.10">
    <property type="entry name" value="glutathione-dependent formaldehyde- activating enzyme (gfa)"/>
    <property type="match status" value="1"/>
</dbReference>
<protein>
    <recommendedName>
        <fullName evidence="3">CENP-V/GFA domain-containing protein</fullName>
    </recommendedName>
</protein>
<dbReference type="STRING" id="1073090.A0A1L9SEN5"/>
<reference evidence="2" key="1">
    <citation type="journal article" date="2017" name="Genome Biol.">
        <title>Comparative genomics reveals high biological diversity and specific adaptations in the industrially and medically important fungal genus Aspergillus.</title>
        <authorList>
            <person name="de Vries R.P."/>
            <person name="Riley R."/>
            <person name="Wiebenga A."/>
            <person name="Aguilar-Osorio G."/>
            <person name="Amillis S."/>
            <person name="Uchima C.A."/>
            <person name="Anderluh G."/>
            <person name="Asadollahi M."/>
            <person name="Askin M."/>
            <person name="Barry K."/>
            <person name="Battaglia E."/>
            <person name="Bayram O."/>
            <person name="Benocci T."/>
            <person name="Braus-Stromeyer S.A."/>
            <person name="Caldana C."/>
            <person name="Canovas D."/>
            <person name="Cerqueira G.C."/>
            <person name="Chen F."/>
            <person name="Chen W."/>
            <person name="Choi C."/>
            <person name="Clum A."/>
            <person name="Dos Santos R.A."/>
            <person name="Damasio A.R."/>
            <person name="Diallinas G."/>
            <person name="Emri T."/>
            <person name="Fekete E."/>
            <person name="Flipphi M."/>
            <person name="Freyberg S."/>
            <person name="Gallo A."/>
            <person name="Gournas C."/>
            <person name="Habgood R."/>
            <person name="Hainaut M."/>
            <person name="Harispe M.L."/>
            <person name="Henrissat B."/>
            <person name="Hilden K.S."/>
            <person name="Hope R."/>
            <person name="Hossain A."/>
            <person name="Karabika E."/>
            <person name="Karaffa L."/>
            <person name="Karanyi Z."/>
            <person name="Krasevec N."/>
            <person name="Kuo A."/>
            <person name="Kusch H."/>
            <person name="LaButti K."/>
            <person name="Lagendijk E.L."/>
            <person name="Lapidus A."/>
            <person name="Levasseur A."/>
            <person name="Lindquist E."/>
            <person name="Lipzen A."/>
            <person name="Logrieco A.F."/>
            <person name="MacCabe A."/>
            <person name="Maekelae M.R."/>
            <person name="Malavazi I."/>
            <person name="Melin P."/>
            <person name="Meyer V."/>
            <person name="Mielnichuk N."/>
            <person name="Miskei M."/>
            <person name="Molnar A.P."/>
            <person name="Mule G."/>
            <person name="Ngan C.Y."/>
            <person name="Orejas M."/>
            <person name="Orosz E."/>
            <person name="Ouedraogo J.P."/>
            <person name="Overkamp K.M."/>
            <person name="Park H.-S."/>
            <person name="Perrone G."/>
            <person name="Piumi F."/>
            <person name="Punt P.J."/>
            <person name="Ram A.F."/>
            <person name="Ramon A."/>
            <person name="Rauscher S."/>
            <person name="Record E."/>
            <person name="Riano-Pachon D.M."/>
            <person name="Robert V."/>
            <person name="Roehrig J."/>
            <person name="Ruller R."/>
            <person name="Salamov A."/>
            <person name="Salih N.S."/>
            <person name="Samson R.A."/>
            <person name="Sandor E."/>
            <person name="Sanguinetti M."/>
            <person name="Schuetze T."/>
            <person name="Sepcic K."/>
            <person name="Shelest E."/>
            <person name="Sherlock G."/>
            <person name="Sophianopoulou V."/>
            <person name="Squina F.M."/>
            <person name="Sun H."/>
            <person name="Susca A."/>
            <person name="Todd R.B."/>
            <person name="Tsang A."/>
            <person name="Unkles S.E."/>
            <person name="van de Wiele N."/>
            <person name="van Rossen-Uffink D."/>
            <person name="Oliveira J.V."/>
            <person name="Vesth T.C."/>
            <person name="Visser J."/>
            <person name="Yu J.-H."/>
            <person name="Zhou M."/>
            <person name="Andersen M.R."/>
            <person name="Archer D.B."/>
            <person name="Baker S.E."/>
            <person name="Benoit I."/>
            <person name="Brakhage A.A."/>
            <person name="Braus G.H."/>
            <person name="Fischer R."/>
            <person name="Frisvad J.C."/>
            <person name="Goldman G.H."/>
            <person name="Houbraken J."/>
            <person name="Oakley B."/>
            <person name="Pocsi I."/>
            <person name="Scazzocchio C."/>
            <person name="Seiboth B."/>
            <person name="vanKuyk P.A."/>
            <person name="Wortman J."/>
            <person name="Dyer P.S."/>
            <person name="Grigoriev I.V."/>
        </authorList>
    </citation>
    <scope>NUCLEOTIDE SEQUENCE [LARGE SCALE GENOMIC DNA]</scope>
    <source>
        <strain evidence="2">CBS 506.65</strain>
    </source>
</reference>
<gene>
    <name evidence="1" type="ORF">ASPZODRAFT_133533</name>
</gene>
<dbReference type="GeneID" id="34609759"/>
<dbReference type="AlphaFoldDB" id="A0A1L9SEN5"/>
<keyword evidence="2" id="KW-1185">Reference proteome</keyword>
<dbReference type="OrthoDB" id="3907216at2759"/>
<evidence type="ECO:0008006" key="3">
    <source>
        <dbReference type="Google" id="ProtNLM"/>
    </source>
</evidence>
<name>A0A1L9SEN5_9EURO</name>